<accession>A0A402CW60</accession>
<organism evidence="1 2">
    <name type="scientific">Capsulimonas corticalis</name>
    <dbReference type="NCBI Taxonomy" id="2219043"/>
    <lineage>
        <taxon>Bacteria</taxon>
        <taxon>Bacillati</taxon>
        <taxon>Armatimonadota</taxon>
        <taxon>Armatimonadia</taxon>
        <taxon>Capsulimonadales</taxon>
        <taxon>Capsulimonadaceae</taxon>
        <taxon>Capsulimonas</taxon>
    </lineage>
</organism>
<dbReference type="KEGG" id="ccot:CCAX7_60950"/>
<protein>
    <submittedName>
        <fullName evidence="1">Uncharacterized protein</fullName>
    </submittedName>
</protein>
<reference evidence="1 2" key="1">
    <citation type="journal article" date="2019" name="Int. J. Syst. Evol. Microbiol.">
        <title>Capsulimonas corticalis gen. nov., sp. nov., an aerobic capsulated bacterium, of a novel bacterial order, Capsulimonadales ord. nov., of the class Armatimonadia of the phylum Armatimonadetes.</title>
        <authorList>
            <person name="Li J."/>
            <person name="Kudo C."/>
            <person name="Tonouchi A."/>
        </authorList>
    </citation>
    <scope>NUCLEOTIDE SEQUENCE [LARGE SCALE GENOMIC DNA]</scope>
    <source>
        <strain evidence="1 2">AX-7</strain>
    </source>
</reference>
<evidence type="ECO:0000313" key="1">
    <source>
        <dbReference type="EMBL" id="BDI34044.1"/>
    </source>
</evidence>
<dbReference type="EMBL" id="AP025739">
    <property type="protein sequence ID" value="BDI34044.1"/>
    <property type="molecule type" value="Genomic_DNA"/>
</dbReference>
<keyword evidence="2" id="KW-1185">Reference proteome</keyword>
<sequence length="191" mass="21415">MIYISESTWQTMLKELARTKGNVERVAFLDGPRRGGIGFVTTVTLPDAILAPGSYDVTPAAMSQAGKHLRRFQIERLAQIHTHDGDWVNHSGKDSSQAYSQMPGALSIVLPRHGREAPMPSESGIHIREEHGWRRLDTDEVDATFLIIPSVLDFRSPESLASEETITWSEYRAATKAMLAGFFHRFLKLPR</sequence>
<dbReference type="Proteomes" id="UP000287394">
    <property type="component" value="Chromosome"/>
</dbReference>
<name>A0A402CW60_9BACT</name>
<gene>
    <name evidence="1" type="ORF">CCAX7_60950</name>
</gene>
<dbReference type="SUPFAM" id="SSF102712">
    <property type="entry name" value="JAB1/MPN domain"/>
    <property type="match status" value="1"/>
</dbReference>
<evidence type="ECO:0000313" key="2">
    <source>
        <dbReference type="Proteomes" id="UP000287394"/>
    </source>
</evidence>
<proteinExistence type="predicted"/>
<dbReference type="AlphaFoldDB" id="A0A402CW60"/>